<comment type="caution">
    <text evidence="3">The sequence shown here is derived from an EMBL/GenBank/DDBJ whole genome shotgun (WGS) entry which is preliminary data.</text>
</comment>
<organism evidence="3 4">
    <name type="scientific">Macrococcus hajekii</name>
    <dbReference type="NCBI Taxonomy" id="198482"/>
    <lineage>
        <taxon>Bacteria</taxon>
        <taxon>Bacillati</taxon>
        <taxon>Bacillota</taxon>
        <taxon>Bacilli</taxon>
        <taxon>Bacillales</taxon>
        <taxon>Staphylococcaceae</taxon>
        <taxon>Macrococcus</taxon>
    </lineage>
</organism>
<protein>
    <submittedName>
        <fullName evidence="3">5-bromo-4-chloroindolyl phosphate hydrolase</fullName>
    </submittedName>
</protein>
<sequence length="233" mass="27636">MNAMKYNISYYLGAIFAVPVALIIGFISTTYFAFDQWIDWFVMLGSYIGAYMPIQWMTSKQYLEQAGLSRREYKYVRKHLSEASPKIKTLMSQYTKVRSIKDFKNVNEINRIARIIYKTVQKQPRKFFKVDSFFFSHLDNTVNLVDYYMHLVRMPQKNKEEMNQLHTARITLEELKRTLQADLRALNSEDFQALSVEVDLAKINQPAEHKKLETDELVKVPVIKKRQEERIER</sequence>
<evidence type="ECO:0000256" key="2">
    <source>
        <dbReference type="SAM" id="Phobius"/>
    </source>
</evidence>
<keyword evidence="4" id="KW-1185">Reference proteome</keyword>
<dbReference type="Proteomes" id="UP000295328">
    <property type="component" value="Unassembled WGS sequence"/>
</dbReference>
<keyword evidence="3" id="KW-0378">Hydrolase</keyword>
<dbReference type="AlphaFoldDB" id="A0A4R6BMQ8"/>
<accession>A0A4R6BMQ8</accession>
<dbReference type="EMBL" id="SCWE01000001">
    <property type="protein sequence ID" value="TDM03051.1"/>
    <property type="molecule type" value="Genomic_DNA"/>
</dbReference>
<keyword evidence="2" id="KW-0812">Transmembrane</keyword>
<dbReference type="Pfam" id="PF10112">
    <property type="entry name" value="Halogen_Hydrol"/>
    <property type="match status" value="1"/>
</dbReference>
<feature type="transmembrane region" description="Helical" evidence="2">
    <location>
        <begin position="12"/>
        <end position="34"/>
    </location>
</feature>
<keyword evidence="1" id="KW-0175">Coiled coil</keyword>
<feature type="coiled-coil region" evidence="1">
    <location>
        <begin position="158"/>
        <end position="189"/>
    </location>
</feature>
<gene>
    <name evidence="3" type="ORF">ERX37_02905</name>
</gene>
<keyword evidence="2" id="KW-1133">Transmembrane helix</keyword>
<dbReference type="InterPro" id="IPR018770">
    <property type="entry name" value="ChloroindolylP_hydrolase"/>
</dbReference>
<reference evidence="3 4" key="1">
    <citation type="submission" date="2019-01" db="EMBL/GenBank/DDBJ databases">
        <title>Draft genome sequences of the type strains of six Macrococcus species.</title>
        <authorList>
            <person name="Mazhar S."/>
            <person name="Altermann E."/>
            <person name="Hill C."/>
            <person name="Mcauliffe O."/>
        </authorList>
    </citation>
    <scope>NUCLEOTIDE SEQUENCE [LARGE SCALE GENOMIC DNA]</scope>
    <source>
        <strain evidence="3 4">CCM4809</strain>
    </source>
</reference>
<name>A0A4R6BMQ8_9STAP</name>
<dbReference type="OrthoDB" id="2081028at2"/>
<evidence type="ECO:0000256" key="1">
    <source>
        <dbReference type="SAM" id="Coils"/>
    </source>
</evidence>
<evidence type="ECO:0000313" key="3">
    <source>
        <dbReference type="EMBL" id="TDM03051.1"/>
    </source>
</evidence>
<evidence type="ECO:0000313" key="4">
    <source>
        <dbReference type="Proteomes" id="UP000295328"/>
    </source>
</evidence>
<dbReference type="GO" id="GO:0016787">
    <property type="term" value="F:hydrolase activity"/>
    <property type="evidence" value="ECO:0007669"/>
    <property type="project" value="UniProtKB-KW"/>
</dbReference>
<keyword evidence="2" id="KW-0472">Membrane</keyword>
<proteinExistence type="predicted"/>